<dbReference type="Proteomes" id="UP000295106">
    <property type="component" value="Unassembled WGS sequence"/>
</dbReference>
<evidence type="ECO:0000313" key="1">
    <source>
        <dbReference type="EMBL" id="TCO97392.1"/>
    </source>
</evidence>
<proteinExistence type="predicted"/>
<dbReference type="AlphaFoldDB" id="A0A4R2MEM9"/>
<name>A0A4R2MEM9_RUBGE</name>
<protein>
    <submittedName>
        <fullName evidence="1">Uncharacterized protein</fullName>
    </submittedName>
</protein>
<dbReference type="RefSeq" id="WP_132649669.1">
    <property type="nucleotide sequence ID" value="NZ_CP181386.1"/>
</dbReference>
<accession>A0A4R2MEM9</accession>
<dbReference type="OrthoDB" id="8913124at2"/>
<dbReference type="EMBL" id="SLXD01000022">
    <property type="protein sequence ID" value="TCO97392.1"/>
    <property type="molecule type" value="Genomic_DNA"/>
</dbReference>
<sequence>MGIYVEVQTVAPAQEIPRGALIAAELFSRLMKRFTPHPVTPERVHDIAVVRELAHQVENTDPGFAADLYAAAARHEGLGD</sequence>
<gene>
    <name evidence="1" type="ORF">EV684_12219</name>
</gene>
<dbReference type="GeneID" id="99682714"/>
<comment type="caution">
    <text evidence="1">The sequence shown here is derived from an EMBL/GenBank/DDBJ whole genome shotgun (WGS) entry which is preliminary data.</text>
</comment>
<reference evidence="1 2" key="1">
    <citation type="submission" date="2019-03" db="EMBL/GenBank/DDBJ databases">
        <title>Genomic Encyclopedia of Type Strains, Phase IV (KMG-IV): sequencing the most valuable type-strain genomes for metagenomic binning, comparative biology and taxonomic classification.</title>
        <authorList>
            <person name="Goeker M."/>
        </authorList>
    </citation>
    <scope>NUCLEOTIDE SEQUENCE [LARGE SCALE GENOMIC DNA]</scope>
    <source>
        <strain evidence="1 2">DSM 1709</strain>
    </source>
</reference>
<evidence type="ECO:0000313" key="2">
    <source>
        <dbReference type="Proteomes" id="UP000295106"/>
    </source>
</evidence>
<organism evidence="1 2">
    <name type="scientific">Rubrivivax gelatinosus</name>
    <name type="common">Rhodocyclus gelatinosus</name>
    <name type="synonym">Rhodopseudomonas gelatinosa</name>
    <dbReference type="NCBI Taxonomy" id="28068"/>
    <lineage>
        <taxon>Bacteria</taxon>
        <taxon>Pseudomonadati</taxon>
        <taxon>Pseudomonadota</taxon>
        <taxon>Betaproteobacteria</taxon>
        <taxon>Burkholderiales</taxon>
        <taxon>Sphaerotilaceae</taxon>
        <taxon>Rubrivivax</taxon>
    </lineage>
</organism>